<dbReference type="Gene3D" id="1.10.600.10">
    <property type="entry name" value="Farnesyl Diphosphate Synthase"/>
    <property type="match status" value="1"/>
</dbReference>
<evidence type="ECO:0000313" key="11">
    <source>
        <dbReference type="Proteomes" id="UP000002630"/>
    </source>
</evidence>
<evidence type="ECO:0000256" key="8">
    <source>
        <dbReference type="SAM" id="MobiDB-lite"/>
    </source>
</evidence>
<dbReference type="GO" id="GO:0008299">
    <property type="term" value="P:isoprenoid biosynthetic process"/>
    <property type="evidence" value="ECO:0007669"/>
    <property type="project" value="UniProtKB-KW"/>
</dbReference>
<keyword evidence="11" id="KW-1185">Reference proteome</keyword>
<dbReference type="GO" id="GO:0006744">
    <property type="term" value="P:ubiquinone biosynthetic process"/>
    <property type="evidence" value="ECO:0007669"/>
    <property type="project" value="TreeGrafter"/>
</dbReference>
<dbReference type="SUPFAM" id="SSF48576">
    <property type="entry name" value="Terpenoid synthases"/>
    <property type="match status" value="1"/>
</dbReference>
<dbReference type="eggNOG" id="KOG0776">
    <property type="taxonomic scope" value="Eukaryota"/>
</dbReference>
<dbReference type="AlphaFoldDB" id="D7FMC2"/>
<dbReference type="InParanoid" id="D7FMC2"/>
<dbReference type="GO" id="GO:0046872">
    <property type="term" value="F:metal ion binding"/>
    <property type="evidence" value="ECO:0007669"/>
    <property type="project" value="UniProtKB-KW"/>
</dbReference>
<feature type="region of interest" description="Disordered" evidence="8">
    <location>
        <begin position="59"/>
        <end position="105"/>
    </location>
</feature>
<dbReference type="InterPro" id="IPR000092">
    <property type="entry name" value="Polyprenyl_synt"/>
</dbReference>
<dbReference type="GO" id="GO:0004659">
    <property type="term" value="F:prenyltransferase activity"/>
    <property type="evidence" value="ECO:0007669"/>
    <property type="project" value="InterPro"/>
</dbReference>
<sequence length="479" mass="51263">MKTATAMRTTACAACCGLAGVGAFLSAPSTSIVSSRNNNPHTWGNSALSSPLSLVGGGSANARASVCPSPDGDGEGESRRDAAVKGGVRRHGGGGGGGGGRRHRAATLGNLDLKPAYRLFDTVPPPPSTDATARKSDDIDLDVDGDAPYDVDPFKLASKDLSPFTDTIKELVESEHPVLSMAAKHFFEKRHGKRFRPTIVALMALATCDKPMEAHRESEEYTRQGQLGQITEMIHVASLIHDDVLDEAEVRRGGMAVHKLYSNKVAVLAGDYLLARASVLLARLGDVQVVEIMATALDSLVQGEIMQLKMDPEKLLDISLYLRKSYYKTASLITNACKSCAILGGHEFDSDVATAAEEYGYHMGLAFQIVDDILDIVGAADVLGKPAMADMSLGLATAPILYAAENAPEIKKIVKRRFKKEGDKEKALKAVLDGDAVARSRELARWHAQRAVDAVLRLPPSEARNGLVNICHIVLTRNK</sequence>
<evidence type="ECO:0000256" key="9">
    <source>
        <dbReference type="SAM" id="SignalP"/>
    </source>
</evidence>
<organism evidence="10 11">
    <name type="scientific">Ectocarpus siliculosus</name>
    <name type="common">Brown alga</name>
    <name type="synonym">Conferva siliculosa</name>
    <dbReference type="NCBI Taxonomy" id="2880"/>
    <lineage>
        <taxon>Eukaryota</taxon>
        <taxon>Sar</taxon>
        <taxon>Stramenopiles</taxon>
        <taxon>Ochrophyta</taxon>
        <taxon>PX clade</taxon>
        <taxon>Phaeophyceae</taxon>
        <taxon>Ectocarpales</taxon>
        <taxon>Ectocarpaceae</taxon>
        <taxon>Ectocarpus</taxon>
    </lineage>
</organism>
<keyword evidence="9" id="KW-0732">Signal</keyword>
<evidence type="ECO:0000256" key="3">
    <source>
        <dbReference type="ARBA" id="ARBA00022679"/>
    </source>
</evidence>
<evidence type="ECO:0000256" key="7">
    <source>
        <dbReference type="RuleBase" id="RU004466"/>
    </source>
</evidence>
<proteinExistence type="inferred from homology"/>
<dbReference type="Pfam" id="PF00348">
    <property type="entry name" value="polyprenyl_synt"/>
    <property type="match status" value="1"/>
</dbReference>
<evidence type="ECO:0000256" key="4">
    <source>
        <dbReference type="ARBA" id="ARBA00022723"/>
    </source>
</evidence>
<keyword evidence="6" id="KW-0414">Isoprene biosynthesis</keyword>
<dbReference type="PROSITE" id="PS00444">
    <property type="entry name" value="POLYPRENYL_SYNTHASE_2"/>
    <property type="match status" value="1"/>
</dbReference>
<evidence type="ECO:0000256" key="5">
    <source>
        <dbReference type="ARBA" id="ARBA00022842"/>
    </source>
</evidence>
<dbReference type="InterPro" id="IPR008949">
    <property type="entry name" value="Isoprenoid_synthase_dom_sf"/>
</dbReference>
<accession>D7FMC2</accession>
<evidence type="ECO:0000313" key="10">
    <source>
        <dbReference type="EMBL" id="CBJ29940.1"/>
    </source>
</evidence>
<reference evidence="10 11" key="1">
    <citation type="journal article" date="2010" name="Nature">
        <title>The Ectocarpus genome and the independent evolution of multicellularity in brown algae.</title>
        <authorList>
            <person name="Cock J.M."/>
            <person name="Sterck L."/>
            <person name="Rouze P."/>
            <person name="Scornet D."/>
            <person name="Allen A.E."/>
            <person name="Amoutzias G."/>
            <person name="Anthouard V."/>
            <person name="Artiguenave F."/>
            <person name="Aury J.M."/>
            <person name="Badger J.H."/>
            <person name="Beszteri B."/>
            <person name="Billiau K."/>
            <person name="Bonnet E."/>
            <person name="Bothwell J.H."/>
            <person name="Bowler C."/>
            <person name="Boyen C."/>
            <person name="Brownlee C."/>
            <person name="Carrano C.J."/>
            <person name="Charrier B."/>
            <person name="Cho G.Y."/>
            <person name="Coelho S.M."/>
            <person name="Collen J."/>
            <person name="Corre E."/>
            <person name="Da Silva C."/>
            <person name="Delage L."/>
            <person name="Delaroque N."/>
            <person name="Dittami S.M."/>
            <person name="Doulbeau S."/>
            <person name="Elias M."/>
            <person name="Farnham G."/>
            <person name="Gachon C.M."/>
            <person name="Gschloessl B."/>
            <person name="Heesch S."/>
            <person name="Jabbari K."/>
            <person name="Jubin C."/>
            <person name="Kawai H."/>
            <person name="Kimura K."/>
            <person name="Kloareg B."/>
            <person name="Kupper F.C."/>
            <person name="Lang D."/>
            <person name="Le Bail A."/>
            <person name="Leblanc C."/>
            <person name="Lerouge P."/>
            <person name="Lohr M."/>
            <person name="Lopez P.J."/>
            <person name="Martens C."/>
            <person name="Maumus F."/>
            <person name="Michel G."/>
            <person name="Miranda-Saavedra D."/>
            <person name="Morales J."/>
            <person name="Moreau H."/>
            <person name="Motomura T."/>
            <person name="Nagasato C."/>
            <person name="Napoli C.A."/>
            <person name="Nelson D.R."/>
            <person name="Nyvall-Collen P."/>
            <person name="Peters A.F."/>
            <person name="Pommier C."/>
            <person name="Potin P."/>
            <person name="Poulain J."/>
            <person name="Quesneville H."/>
            <person name="Read B."/>
            <person name="Rensing S.A."/>
            <person name="Ritter A."/>
            <person name="Rousvoal S."/>
            <person name="Samanta M."/>
            <person name="Samson G."/>
            <person name="Schroeder D.C."/>
            <person name="Segurens B."/>
            <person name="Strittmatter M."/>
            <person name="Tonon T."/>
            <person name="Tregear J.W."/>
            <person name="Valentin K."/>
            <person name="von Dassow P."/>
            <person name="Yamagishi T."/>
            <person name="Van de Peer Y."/>
            <person name="Wincker P."/>
        </authorList>
    </citation>
    <scope>NUCLEOTIDE SEQUENCE [LARGE SCALE GENOMIC DNA]</scope>
    <source>
        <strain evidence="11">Ec32 / CCAP1310/4</strain>
    </source>
</reference>
<comment type="similarity">
    <text evidence="2 7">Belongs to the FPP/GGPP synthase family.</text>
</comment>
<comment type="cofactor">
    <cofactor evidence="1">
        <name>Mg(2+)</name>
        <dbReference type="ChEBI" id="CHEBI:18420"/>
    </cofactor>
</comment>
<dbReference type="EC" id="2.5.1.11" evidence="10"/>
<evidence type="ECO:0000256" key="6">
    <source>
        <dbReference type="ARBA" id="ARBA00023229"/>
    </source>
</evidence>
<feature type="signal peptide" evidence="9">
    <location>
        <begin position="1"/>
        <end position="23"/>
    </location>
</feature>
<evidence type="ECO:0000256" key="2">
    <source>
        <dbReference type="ARBA" id="ARBA00006706"/>
    </source>
</evidence>
<dbReference type="Proteomes" id="UP000002630">
    <property type="component" value="Unassembled WGS sequence"/>
</dbReference>
<dbReference type="PROSITE" id="PS00723">
    <property type="entry name" value="POLYPRENYL_SYNTHASE_1"/>
    <property type="match status" value="1"/>
</dbReference>
<dbReference type="STRING" id="2880.D7FMC2"/>
<dbReference type="PANTHER" id="PTHR12001:SF69">
    <property type="entry name" value="ALL TRANS-POLYPRENYL-DIPHOSPHATE SYNTHASE PDSS1"/>
    <property type="match status" value="1"/>
</dbReference>
<dbReference type="CDD" id="cd00685">
    <property type="entry name" value="Trans_IPPS_HT"/>
    <property type="match status" value="1"/>
</dbReference>
<evidence type="ECO:0000256" key="1">
    <source>
        <dbReference type="ARBA" id="ARBA00001946"/>
    </source>
</evidence>
<keyword evidence="3 7" id="KW-0808">Transferase</keyword>
<dbReference type="SFLD" id="SFLDS00005">
    <property type="entry name" value="Isoprenoid_Synthase_Type_I"/>
    <property type="match status" value="1"/>
</dbReference>
<gene>
    <name evidence="10" type="primary">SPPS</name>
    <name evidence="10" type="ORF">Esi_0166_0045</name>
</gene>
<dbReference type="GO" id="GO:1990234">
    <property type="term" value="C:transferase complex"/>
    <property type="evidence" value="ECO:0007669"/>
    <property type="project" value="TreeGrafter"/>
</dbReference>
<name>D7FMC2_ECTSI</name>
<feature type="chain" id="PRO_5003095717" evidence="9">
    <location>
        <begin position="24"/>
        <end position="479"/>
    </location>
</feature>
<dbReference type="PANTHER" id="PTHR12001">
    <property type="entry name" value="GERANYLGERANYL PYROPHOSPHATE SYNTHASE"/>
    <property type="match status" value="1"/>
</dbReference>
<feature type="region of interest" description="Disordered" evidence="8">
    <location>
        <begin position="122"/>
        <end position="141"/>
    </location>
</feature>
<dbReference type="OrthoDB" id="9927103at2759"/>
<dbReference type="EMBL" id="FN649760">
    <property type="protein sequence ID" value="CBJ29940.1"/>
    <property type="molecule type" value="Genomic_DNA"/>
</dbReference>
<protein>
    <submittedName>
        <fullName evidence="10">Solanesyl diphosphate synthase-like protein</fullName>
        <ecNumber evidence="10">2.5.1.11</ecNumber>
    </submittedName>
</protein>
<dbReference type="InterPro" id="IPR033749">
    <property type="entry name" value="Polyprenyl_synt_CS"/>
</dbReference>
<keyword evidence="5" id="KW-0460">Magnesium</keyword>
<keyword evidence="4" id="KW-0479">Metal-binding</keyword>